<feature type="compositionally biased region" description="Acidic residues" evidence="1">
    <location>
        <begin position="82"/>
        <end position="100"/>
    </location>
</feature>
<comment type="caution">
    <text evidence="2">The sequence shown here is derived from an EMBL/GenBank/DDBJ whole genome shotgun (WGS) entry which is preliminary data.</text>
</comment>
<dbReference type="Proteomes" id="UP000630528">
    <property type="component" value="Unassembled WGS sequence"/>
</dbReference>
<feature type="compositionally biased region" description="Basic and acidic residues" evidence="1">
    <location>
        <begin position="56"/>
        <end position="71"/>
    </location>
</feature>
<dbReference type="EMBL" id="JAEPWM010000002">
    <property type="protein sequence ID" value="MBK6006137.1"/>
    <property type="molecule type" value="Genomic_DNA"/>
</dbReference>
<evidence type="ECO:0000313" key="2">
    <source>
        <dbReference type="EMBL" id="MBK6006137.1"/>
    </source>
</evidence>
<gene>
    <name evidence="2" type="ORF">JJB11_08510</name>
</gene>
<keyword evidence="3" id="KW-1185">Reference proteome</keyword>
<organism evidence="2 3">
    <name type="scientific">Ramlibacter ginsenosidimutans</name>
    <dbReference type="NCBI Taxonomy" id="502333"/>
    <lineage>
        <taxon>Bacteria</taxon>
        <taxon>Pseudomonadati</taxon>
        <taxon>Pseudomonadota</taxon>
        <taxon>Betaproteobacteria</taxon>
        <taxon>Burkholderiales</taxon>
        <taxon>Comamonadaceae</taxon>
        <taxon>Ramlibacter</taxon>
    </lineage>
</organism>
<evidence type="ECO:0008006" key="4">
    <source>
        <dbReference type="Google" id="ProtNLM"/>
    </source>
</evidence>
<protein>
    <recommendedName>
        <fullName evidence="4">MatE family transporter</fullName>
    </recommendedName>
</protein>
<feature type="compositionally biased region" description="Polar residues" evidence="1">
    <location>
        <begin position="27"/>
        <end position="37"/>
    </location>
</feature>
<reference evidence="2" key="1">
    <citation type="journal article" date="2012" name="J. Microbiol. Biotechnol.">
        <title>Ramlibacter ginsenosidimutans sp. nov., with ginsenoside-converting activity.</title>
        <authorList>
            <person name="Wang L."/>
            <person name="An D.S."/>
            <person name="Kim S.G."/>
            <person name="Jin F.X."/>
            <person name="Kim S.C."/>
            <person name="Lee S.T."/>
            <person name="Im W.T."/>
        </authorList>
    </citation>
    <scope>NUCLEOTIDE SEQUENCE</scope>
    <source>
        <strain evidence="2">KACC 17527</strain>
    </source>
</reference>
<dbReference type="AlphaFoldDB" id="A0A934WMG4"/>
<proteinExistence type="predicted"/>
<evidence type="ECO:0000256" key="1">
    <source>
        <dbReference type="SAM" id="MobiDB-lite"/>
    </source>
</evidence>
<feature type="region of interest" description="Disordered" evidence="1">
    <location>
        <begin position="1"/>
        <end position="114"/>
    </location>
</feature>
<feature type="compositionally biased region" description="Basic and acidic residues" evidence="1">
    <location>
        <begin position="12"/>
        <end position="22"/>
    </location>
</feature>
<dbReference type="RefSeq" id="WP_201168414.1">
    <property type="nucleotide sequence ID" value="NZ_JAEPWM010000002.1"/>
</dbReference>
<accession>A0A934WMG4</accession>
<evidence type="ECO:0000313" key="3">
    <source>
        <dbReference type="Proteomes" id="UP000630528"/>
    </source>
</evidence>
<reference evidence="2" key="2">
    <citation type="submission" date="2021-01" db="EMBL/GenBank/DDBJ databases">
        <authorList>
            <person name="Kang M."/>
        </authorList>
    </citation>
    <scope>NUCLEOTIDE SEQUENCE</scope>
    <source>
        <strain evidence="2">KACC 17527</strain>
    </source>
</reference>
<sequence>MAYSSILGADKAPLEPEGREAELLGPSDNSDSGSDTIGTIEADQESTDSGLTGDRASIDGRDAREGADIMPDRVVNLADGEGFPEADPDAMEMTDLDNDDAQSLADGDSPDTER</sequence>
<name>A0A934WMG4_9BURK</name>